<accession>A0A9Q1GL83</accession>
<protein>
    <submittedName>
        <fullName evidence="2">Uncharacterized protein</fullName>
    </submittedName>
</protein>
<feature type="region of interest" description="Disordered" evidence="1">
    <location>
        <begin position="143"/>
        <end position="163"/>
    </location>
</feature>
<reference evidence="2" key="1">
    <citation type="submission" date="2022-04" db="EMBL/GenBank/DDBJ databases">
        <title>Carnegiea gigantea Genome sequencing and assembly v2.</title>
        <authorList>
            <person name="Copetti D."/>
            <person name="Sanderson M.J."/>
            <person name="Burquez A."/>
            <person name="Wojciechowski M.F."/>
        </authorList>
    </citation>
    <scope>NUCLEOTIDE SEQUENCE</scope>
    <source>
        <strain evidence="2">SGP5-SGP5p</strain>
        <tissue evidence="2">Aerial part</tissue>
    </source>
</reference>
<proteinExistence type="predicted"/>
<dbReference type="AlphaFoldDB" id="A0A9Q1GL83"/>
<comment type="caution">
    <text evidence="2">The sequence shown here is derived from an EMBL/GenBank/DDBJ whole genome shotgun (WGS) entry which is preliminary data.</text>
</comment>
<name>A0A9Q1GL83_9CARY</name>
<dbReference type="EMBL" id="JAKOGI010002847">
    <property type="protein sequence ID" value="KAJ8421216.1"/>
    <property type="molecule type" value="Genomic_DNA"/>
</dbReference>
<gene>
    <name evidence="2" type="ORF">Cgig2_011604</name>
</gene>
<evidence type="ECO:0000256" key="1">
    <source>
        <dbReference type="SAM" id="MobiDB-lite"/>
    </source>
</evidence>
<keyword evidence="3" id="KW-1185">Reference proteome</keyword>
<evidence type="ECO:0000313" key="3">
    <source>
        <dbReference type="Proteomes" id="UP001153076"/>
    </source>
</evidence>
<organism evidence="2 3">
    <name type="scientific">Carnegiea gigantea</name>
    <dbReference type="NCBI Taxonomy" id="171969"/>
    <lineage>
        <taxon>Eukaryota</taxon>
        <taxon>Viridiplantae</taxon>
        <taxon>Streptophyta</taxon>
        <taxon>Embryophyta</taxon>
        <taxon>Tracheophyta</taxon>
        <taxon>Spermatophyta</taxon>
        <taxon>Magnoliopsida</taxon>
        <taxon>eudicotyledons</taxon>
        <taxon>Gunneridae</taxon>
        <taxon>Pentapetalae</taxon>
        <taxon>Caryophyllales</taxon>
        <taxon>Cactineae</taxon>
        <taxon>Cactaceae</taxon>
        <taxon>Cactoideae</taxon>
        <taxon>Echinocereeae</taxon>
        <taxon>Carnegiea</taxon>
    </lineage>
</organism>
<dbReference type="Proteomes" id="UP001153076">
    <property type="component" value="Unassembled WGS sequence"/>
</dbReference>
<evidence type="ECO:0000313" key="2">
    <source>
        <dbReference type="EMBL" id="KAJ8421216.1"/>
    </source>
</evidence>
<sequence length="163" mass="18946">MTVTPIMTKKQDPHVTTTIPTRITLDDVVEAKPLQSVPTTIGNLFVNLLKDWVQESILNGIKVEETFSATKIITKIEELVDIPRLRLLSSQDSAYNSEIAHMEDKLKELSIKALELELKEKEILREEERLRKMREDLMDHKQKLVTTERELRTSPNLKRKEKE</sequence>